<evidence type="ECO:0000313" key="2">
    <source>
        <dbReference type="Proteomes" id="UP000249661"/>
    </source>
</evidence>
<protein>
    <submittedName>
        <fullName evidence="1">Uncharacterized protein</fullName>
    </submittedName>
</protein>
<organism evidence="1 2">
    <name type="scientific">Aspergillus aculeatinus CBS 121060</name>
    <dbReference type="NCBI Taxonomy" id="1448322"/>
    <lineage>
        <taxon>Eukaryota</taxon>
        <taxon>Fungi</taxon>
        <taxon>Dikarya</taxon>
        <taxon>Ascomycota</taxon>
        <taxon>Pezizomycotina</taxon>
        <taxon>Eurotiomycetes</taxon>
        <taxon>Eurotiomycetidae</taxon>
        <taxon>Eurotiales</taxon>
        <taxon>Aspergillaceae</taxon>
        <taxon>Aspergillus</taxon>
        <taxon>Aspergillus subgen. Circumdati</taxon>
    </lineage>
</organism>
<reference evidence="1" key="1">
    <citation type="submission" date="2018-02" db="EMBL/GenBank/DDBJ databases">
        <title>The genomes of Aspergillus section Nigri reveals drivers in fungal speciation.</title>
        <authorList>
            <consortium name="DOE Joint Genome Institute"/>
            <person name="Vesth T.C."/>
            <person name="Nybo J."/>
            <person name="Theobald S."/>
            <person name="Brandl J."/>
            <person name="Frisvad J.C."/>
            <person name="Nielsen K.F."/>
            <person name="Lyhne E.K."/>
            <person name="Kogle M.E."/>
            <person name="Kuo A."/>
            <person name="Riley R."/>
            <person name="Clum A."/>
            <person name="Nolan M."/>
            <person name="Lipzen A."/>
            <person name="Salamov A."/>
            <person name="Henrissat B."/>
            <person name="Wiebenga A."/>
            <person name="De vries R.P."/>
            <person name="Grigoriev I.V."/>
            <person name="Mortensen U.H."/>
            <person name="Andersen M.R."/>
            <person name="Baker S.E."/>
        </authorList>
    </citation>
    <scope>NUCLEOTIDE SEQUENCE</scope>
    <source>
        <strain evidence="1">CBS 121060</strain>
    </source>
</reference>
<proteinExistence type="predicted"/>
<dbReference type="Proteomes" id="UP000249661">
    <property type="component" value="Unassembled WGS sequence"/>
</dbReference>
<dbReference type="EMBL" id="KZ824945">
    <property type="protein sequence ID" value="RAH72156.1"/>
    <property type="molecule type" value="Genomic_DNA"/>
</dbReference>
<gene>
    <name evidence="1" type="ORF">BO66DRAFT_469878</name>
</gene>
<sequence length="337" mass="39120">MPVIFKFEPIPGPTADWEDTELYVRVADIFCLICGYWDLKPPNLAHIIPRKHGKPKKAVGSHTTKPNWEDTFRLIINDTKHRGCYVSCSQASEMFREDPSPSCLKALLQIMKECLPRKPWKNRATRRGRRSQRLCFGYAVHSCCWELLKTHRLKAMAETGLATLVAALRRQWMVFRISYDSAKNAPSKADPFYTPSIFDTIYAEINEAEWFRKQAADKATNTRHALQHVDQTGLRALPFELIYMIAEYLPSQEARSLETILDVRLGILFWRPKISLDLFYEVKAVTRGDIHWDRLFSKLQDLENSDALVLRRKILGCLDEHLDKIELDKQRAKQTEI</sequence>
<evidence type="ECO:0000313" key="1">
    <source>
        <dbReference type="EMBL" id="RAH72156.1"/>
    </source>
</evidence>
<name>A0ACD1HEF0_9EURO</name>
<keyword evidence="2" id="KW-1185">Reference proteome</keyword>
<accession>A0ACD1HEF0</accession>